<reference evidence="4" key="1">
    <citation type="journal article" date="2019" name="Int. J. Syst. Evol. Microbiol.">
        <title>The Global Catalogue of Microorganisms (GCM) 10K type strain sequencing project: providing services to taxonomists for standard genome sequencing and annotation.</title>
        <authorList>
            <consortium name="The Broad Institute Genomics Platform"/>
            <consortium name="The Broad Institute Genome Sequencing Center for Infectious Disease"/>
            <person name="Wu L."/>
            <person name="Ma J."/>
        </authorList>
    </citation>
    <scope>NUCLEOTIDE SEQUENCE [LARGE SCALE GENOMIC DNA]</scope>
    <source>
        <strain evidence="4">CGMCC 1.15643</strain>
    </source>
</reference>
<evidence type="ECO:0000313" key="4">
    <source>
        <dbReference type="Proteomes" id="UP001595976"/>
    </source>
</evidence>
<dbReference type="NCBIfam" id="TIGR00254">
    <property type="entry name" value="GGDEF"/>
    <property type="match status" value="1"/>
</dbReference>
<dbReference type="Gene3D" id="3.30.70.270">
    <property type="match status" value="1"/>
</dbReference>
<proteinExistence type="predicted"/>
<sequence length="636" mass="68288">MTNPTARLQRLQNDILELIARGEPLAACMERLCLRAEAVARGVVCSVVTVDEDGLLRPLSSPSLPASYAASLDGVPIGPDVGSCGTAIYRGEAVEVTDIATDPLWEGLTHLVLPLGLRASWSVPIKARDGRVVGAFAFYYRKPGRPRPIERSIVATCVHLCAIAIEHEEVRVHNHRLAYFDTLTNLANRTRFNEAIAAMCAGAPGPLGLMLIDIDNLKVVNDTLGHAAGDALIAEIGGRLSRVLAGCLACRIGGDEFAVLVPACESAGRMRALASAVLAAMSPPIEHDGQSIVPSVTIGGDIAGIGTDSVTLRQNADLALYHAKETRRGGYVRFRRGLRTAMTRRLRVRRQVEDALAEERIMPYYQPIIRLDNGEIVGVEALARMRLGDGRIVTAGDFQEALLDPHVAYRISGRMLAAIAADMAEWQEAGLQFQHVALNVTAADFRKGDLVARIGRTFDKAGVPLRHLVIEITEQVFMGGPRDGVARTMEALRAQGMSVALDDFGTGFASLTHLLDFPIDIIKIDRSFVGAIDSGARSGVIVESLQTMAKRLGMKIIAEGIETQGQARRLGEMGCLLGQGFLYSPPVPAPAIRELLLRFGQREPSASLANSGFAVSAAGTGLRSRRFSPMSSLASR</sequence>
<dbReference type="Gene3D" id="3.30.450.40">
    <property type="match status" value="1"/>
</dbReference>
<dbReference type="PROSITE" id="PS50883">
    <property type="entry name" value="EAL"/>
    <property type="match status" value="1"/>
</dbReference>
<dbReference type="InterPro" id="IPR029787">
    <property type="entry name" value="Nucleotide_cyclase"/>
</dbReference>
<organism evidence="3 4">
    <name type="scientific">Bosea minatitlanensis</name>
    <dbReference type="NCBI Taxonomy" id="128782"/>
    <lineage>
        <taxon>Bacteria</taxon>
        <taxon>Pseudomonadati</taxon>
        <taxon>Pseudomonadota</taxon>
        <taxon>Alphaproteobacteria</taxon>
        <taxon>Hyphomicrobiales</taxon>
        <taxon>Boseaceae</taxon>
        <taxon>Bosea</taxon>
    </lineage>
</organism>
<dbReference type="InterPro" id="IPR050706">
    <property type="entry name" value="Cyclic-di-GMP_PDE-like"/>
</dbReference>
<dbReference type="InterPro" id="IPR001633">
    <property type="entry name" value="EAL_dom"/>
</dbReference>
<evidence type="ECO:0000313" key="3">
    <source>
        <dbReference type="EMBL" id="MFC5292195.1"/>
    </source>
</evidence>
<dbReference type="CDD" id="cd01949">
    <property type="entry name" value="GGDEF"/>
    <property type="match status" value="1"/>
</dbReference>
<comment type="caution">
    <text evidence="3">The sequence shown here is derived from an EMBL/GenBank/DDBJ whole genome shotgun (WGS) entry which is preliminary data.</text>
</comment>
<dbReference type="SUPFAM" id="SSF55073">
    <property type="entry name" value="Nucleotide cyclase"/>
    <property type="match status" value="1"/>
</dbReference>
<feature type="domain" description="GGDEF" evidence="2">
    <location>
        <begin position="205"/>
        <end position="336"/>
    </location>
</feature>
<feature type="domain" description="EAL" evidence="1">
    <location>
        <begin position="345"/>
        <end position="600"/>
    </location>
</feature>
<dbReference type="EMBL" id="JBHSLI010000001">
    <property type="protein sequence ID" value="MFC5292195.1"/>
    <property type="molecule type" value="Genomic_DNA"/>
</dbReference>
<keyword evidence="4" id="KW-1185">Reference proteome</keyword>
<dbReference type="CDD" id="cd01948">
    <property type="entry name" value="EAL"/>
    <property type="match status" value="1"/>
</dbReference>
<evidence type="ECO:0000259" key="2">
    <source>
        <dbReference type="PROSITE" id="PS50887"/>
    </source>
</evidence>
<dbReference type="SUPFAM" id="SSF55781">
    <property type="entry name" value="GAF domain-like"/>
    <property type="match status" value="1"/>
</dbReference>
<dbReference type="Pfam" id="PF13185">
    <property type="entry name" value="GAF_2"/>
    <property type="match status" value="1"/>
</dbReference>
<dbReference type="PANTHER" id="PTHR33121">
    <property type="entry name" value="CYCLIC DI-GMP PHOSPHODIESTERASE PDEF"/>
    <property type="match status" value="1"/>
</dbReference>
<dbReference type="InterPro" id="IPR000160">
    <property type="entry name" value="GGDEF_dom"/>
</dbReference>
<evidence type="ECO:0000259" key="1">
    <source>
        <dbReference type="PROSITE" id="PS50883"/>
    </source>
</evidence>
<dbReference type="SMART" id="SM00267">
    <property type="entry name" value="GGDEF"/>
    <property type="match status" value="1"/>
</dbReference>
<dbReference type="Pfam" id="PF00563">
    <property type="entry name" value="EAL"/>
    <property type="match status" value="1"/>
</dbReference>
<dbReference type="Pfam" id="PF00990">
    <property type="entry name" value="GGDEF"/>
    <property type="match status" value="1"/>
</dbReference>
<dbReference type="PANTHER" id="PTHR33121:SF70">
    <property type="entry name" value="SIGNALING PROTEIN YKOW"/>
    <property type="match status" value="1"/>
</dbReference>
<dbReference type="InterPro" id="IPR035919">
    <property type="entry name" value="EAL_sf"/>
</dbReference>
<dbReference type="InterPro" id="IPR029016">
    <property type="entry name" value="GAF-like_dom_sf"/>
</dbReference>
<dbReference type="SMART" id="SM00052">
    <property type="entry name" value="EAL"/>
    <property type="match status" value="1"/>
</dbReference>
<dbReference type="Proteomes" id="UP001595976">
    <property type="component" value="Unassembled WGS sequence"/>
</dbReference>
<dbReference type="RefSeq" id="WP_260347695.1">
    <property type="nucleotide sequence ID" value="NZ_JAOAOS010000001.1"/>
</dbReference>
<dbReference type="InterPro" id="IPR003018">
    <property type="entry name" value="GAF"/>
</dbReference>
<dbReference type="PROSITE" id="PS50887">
    <property type="entry name" value="GGDEF"/>
    <property type="match status" value="1"/>
</dbReference>
<name>A0ABW0F0Z8_9HYPH</name>
<gene>
    <name evidence="3" type="ORF">ACFPK2_04230</name>
</gene>
<dbReference type="Gene3D" id="3.20.20.450">
    <property type="entry name" value="EAL domain"/>
    <property type="match status" value="1"/>
</dbReference>
<dbReference type="SMART" id="SM00065">
    <property type="entry name" value="GAF"/>
    <property type="match status" value="1"/>
</dbReference>
<dbReference type="InterPro" id="IPR043128">
    <property type="entry name" value="Rev_trsase/Diguanyl_cyclase"/>
</dbReference>
<protein>
    <submittedName>
        <fullName evidence="3">Bifunctional diguanylate cyclase/phosphodiesterase</fullName>
    </submittedName>
</protein>
<dbReference type="SUPFAM" id="SSF141868">
    <property type="entry name" value="EAL domain-like"/>
    <property type="match status" value="1"/>
</dbReference>
<accession>A0ABW0F0Z8</accession>